<accession>A0A8S9KMJ7</accession>
<dbReference type="AlphaFoldDB" id="A0A8S9KMJ7"/>
<dbReference type="Proteomes" id="UP000712281">
    <property type="component" value="Unassembled WGS sequence"/>
</dbReference>
<comment type="caution">
    <text evidence="1">The sequence shown here is derived from an EMBL/GenBank/DDBJ whole genome shotgun (WGS) entry which is preliminary data.</text>
</comment>
<gene>
    <name evidence="1" type="ORF">F2Q68_00008087</name>
</gene>
<sequence>MKVEAQMRDLALRMTTGKEDKDQSINLEQGITPLTRTRDKLNMDDKHKKRHHRTLTNRRSKAVIRLNAKL</sequence>
<reference evidence="1" key="1">
    <citation type="submission" date="2019-12" db="EMBL/GenBank/DDBJ databases">
        <title>Genome sequencing and annotation of Brassica cretica.</title>
        <authorList>
            <person name="Studholme D.J."/>
            <person name="Sarris P.F."/>
        </authorList>
    </citation>
    <scope>NUCLEOTIDE SEQUENCE</scope>
    <source>
        <strain evidence="1">PFS-001/15</strain>
        <tissue evidence="1">Leaf</tissue>
    </source>
</reference>
<evidence type="ECO:0000313" key="1">
    <source>
        <dbReference type="EMBL" id="KAF2596054.1"/>
    </source>
</evidence>
<proteinExistence type="predicted"/>
<dbReference type="EMBL" id="QGKW02000717">
    <property type="protein sequence ID" value="KAF2596054.1"/>
    <property type="molecule type" value="Genomic_DNA"/>
</dbReference>
<name>A0A8S9KMJ7_BRACR</name>
<organism evidence="1 2">
    <name type="scientific">Brassica cretica</name>
    <name type="common">Mustard</name>
    <dbReference type="NCBI Taxonomy" id="69181"/>
    <lineage>
        <taxon>Eukaryota</taxon>
        <taxon>Viridiplantae</taxon>
        <taxon>Streptophyta</taxon>
        <taxon>Embryophyta</taxon>
        <taxon>Tracheophyta</taxon>
        <taxon>Spermatophyta</taxon>
        <taxon>Magnoliopsida</taxon>
        <taxon>eudicotyledons</taxon>
        <taxon>Gunneridae</taxon>
        <taxon>Pentapetalae</taxon>
        <taxon>rosids</taxon>
        <taxon>malvids</taxon>
        <taxon>Brassicales</taxon>
        <taxon>Brassicaceae</taxon>
        <taxon>Brassiceae</taxon>
        <taxon>Brassica</taxon>
    </lineage>
</organism>
<evidence type="ECO:0000313" key="2">
    <source>
        <dbReference type="Proteomes" id="UP000712281"/>
    </source>
</evidence>
<protein>
    <submittedName>
        <fullName evidence="1">Uncharacterized protein</fullName>
    </submittedName>
</protein>